<proteinExistence type="predicted"/>
<evidence type="ECO:0008006" key="3">
    <source>
        <dbReference type="Google" id="ProtNLM"/>
    </source>
</evidence>
<dbReference type="EMBL" id="LGBR01000001">
    <property type="protein sequence ID" value="KOY51776.1"/>
    <property type="molecule type" value="Genomic_DNA"/>
</dbReference>
<dbReference type="AlphaFoldDB" id="A0A0M9CG75"/>
<dbReference type="STRING" id="1300348.I602_1336"/>
<evidence type="ECO:0000313" key="2">
    <source>
        <dbReference type="Proteomes" id="UP000037716"/>
    </source>
</evidence>
<dbReference type="SUPFAM" id="SSF56935">
    <property type="entry name" value="Porins"/>
    <property type="match status" value="1"/>
</dbReference>
<sequence length="128" mass="14767">MFDNCTTIEIGLKSSIGNFTASANPSKYVTTETFIIIDYDFLEGFIFNFDYKKSNYQNKTLGQKNTYEIANATLSYKKENSAWSYKLTAQNMFNAQFKQSNSFSDFLISDRKTFILPRVIMLSVSYNL</sequence>
<comment type="caution">
    <text evidence="1">The sequence shown here is derived from an EMBL/GenBank/DDBJ whole genome shotgun (WGS) entry which is preliminary data.</text>
</comment>
<reference evidence="1 2" key="1">
    <citation type="submission" date="2015-07" db="EMBL/GenBank/DDBJ databases">
        <title>Genome of Polaribacter dokdonenesis DSW-5, isolated from seawater off Dokdo in Korea.</title>
        <authorList>
            <person name="Yoon K."/>
            <person name="Song J.Y."/>
            <person name="Kim J.F."/>
        </authorList>
    </citation>
    <scope>NUCLEOTIDE SEQUENCE [LARGE SCALE GENOMIC DNA]</scope>
    <source>
        <strain evidence="1 2">DSW-5</strain>
    </source>
</reference>
<dbReference type="RefSeq" id="WP_053973926.1">
    <property type="nucleotide sequence ID" value="NZ_FNUE01000001.1"/>
</dbReference>
<accession>A0A0M9CG75</accession>
<dbReference type="PATRIC" id="fig|1300348.6.peg.1335"/>
<dbReference type="Proteomes" id="UP000037716">
    <property type="component" value="Unassembled WGS sequence"/>
</dbReference>
<gene>
    <name evidence="1" type="ORF">I602_1336</name>
</gene>
<organism evidence="1 2">
    <name type="scientific">Polaribacter dokdonensis DSW-5</name>
    <dbReference type="NCBI Taxonomy" id="1300348"/>
    <lineage>
        <taxon>Bacteria</taxon>
        <taxon>Pseudomonadati</taxon>
        <taxon>Bacteroidota</taxon>
        <taxon>Flavobacteriia</taxon>
        <taxon>Flavobacteriales</taxon>
        <taxon>Flavobacteriaceae</taxon>
    </lineage>
</organism>
<name>A0A0M9CG75_9FLAO</name>
<protein>
    <recommendedName>
        <fullName evidence="3">TonB-dependent receptor-like beta-barrel domain-containing protein</fullName>
    </recommendedName>
</protein>
<evidence type="ECO:0000313" key="1">
    <source>
        <dbReference type="EMBL" id="KOY51776.1"/>
    </source>
</evidence>